<dbReference type="GO" id="GO:1903475">
    <property type="term" value="P:mitotic actomyosin contractile ring assembly"/>
    <property type="evidence" value="ECO:0007669"/>
    <property type="project" value="UniProtKB-ARBA"/>
</dbReference>
<dbReference type="eggNOG" id="KOG1755">
    <property type="taxonomic scope" value="Eukaryota"/>
</dbReference>
<sequence>MSWQGTASPSTTTTAHHTNQLPSSLVGTGHVDRAAIFNAEGTSVWATSPNFQVTPAELQEIVGAYKDTSSPKKVQSTGLHIAGQKYIVIKADDTSLYGKKGREGVVIVKTKQALLITHYPETVQPGTAANTVEKLGAYLVGVGY</sequence>
<proteinExistence type="inferred from homology"/>
<dbReference type="EMBL" id="AMGW01000004">
    <property type="protein sequence ID" value="EXJ58226.1"/>
    <property type="molecule type" value="Genomic_DNA"/>
</dbReference>
<dbReference type="STRING" id="1182544.W9W136"/>
<protein>
    <recommendedName>
        <fullName evidence="6">Profilin</fullName>
    </recommendedName>
</protein>
<keyword evidence="4 6" id="KW-0009">Actin-binding</keyword>
<comment type="caution">
    <text evidence="8">The sequence shown here is derived from an EMBL/GenBank/DDBJ whole genome shotgun (WGS) entry which is preliminary data.</text>
</comment>
<dbReference type="FunFam" id="3.30.450.30:FF:000001">
    <property type="entry name" value="Profilin"/>
    <property type="match status" value="1"/>
</dbReference>
<evidence type="ECO:0000313" key="9">
    <source>
        <dbReference type="Proteomes" id="UP000019473"/>
    </source>
</evidence>
<feature type="region of interest" description="Disordered" evidence="7">
    <location>
        <begin position="1"/>
        <end position="25"/>
    </location>
</feature>
<dbReference type="CDD" id="cd00148">
    <property type="entry name" value="PROF"/>
    <property type="match status" value="1"/>
</dbReference>
<name>W9W136_9EURO</name>
<dbReference type="Proteomes" id="UP000019473">
    <property type="component" value="Unassembled WGS sequence"/>
</dbReference>
<evidence type="ECO:0000256" key="6">
    <source>
        <dbReference type="RuleBase" id="RU003909"/>
    </source>
</evidence>
<keyword evidence="3" id="KW-0963">Cytoplasm</keyword>
<dbReference type="InterPro" id="IPR048278">
    <property type="entry name" value="PFN"/>
</dbReference>
<keyword evidence="9" id="KW-1185">Reference proteome</keyword>
<dbReference type="VEuPathDB" id="FungiDB:A1O7_05651"/>
<dbReference type="GO" id="GO:0005856">
    <property type="term" value="C:cytoskeleton"/>
    <property type="evidence" value="ECO:0007669"/>
    <property type="project" value="UniProtKB-SubCell"/>
</dbReference>
<dbReference type="GeneID" id="19180234"/>
<dbReference type="AlphaFoldDB" id="W9W136"/>
<dbReference type="PANTHER" id="PTHR11604">
    <property type="entry name" value="PROFILIN"/>
    <property type="match status" value="1"/>
</dbReference>
<dbReference type="PANTHER" id="PTHR11604:SF0">
    <property type="entry name" value="PROFILIN"/>
    <property type="match status" value="1"/>
</dbReference>
<organism evidence="8 9">
    <name type="scientific">Cladophialophora yegresii CBS 114405</name>
    <dbReference type="NCBI Taxonomy" id="1182544"/>
    <lineage>
        <taxon>Eukaryota</taxon>
        <taxon>Fungi</taxon>
        <taxon>Dikarya</taxon>
        <taxon>Ascomycota</taxon>
        <taxon>Pezizomycotina</taxon>
        <taxon>Eurotiomycetes</taxon>
        <taxon>Chaetothyriomycetidae</taxon>
        <taxon>Chaetothyriales</taxon>
        <taxon>Herpotrichiellaceae</taxon>
        <taxon>Cladophialophora</taxon>
    </lineage>
</organism>
<dbReference type="HOGENOM" id="CLU_120772_1_1_1"/>
<dbReference type="SUPFAM" id="SSF55770">
    <property type="entry name" value="Profilin (actin-binding protein)"/>
    <property type="match status" value="1"/>
</dbReference>
<accession>W9W136</accession>
<evidence type="ECO:0000256" key="4">
    <source>
        <dbReference type="ARBA" id="ARBA00023203"/>
    </source>
</evidence>
<comment type="similarity">
    <text evidence="2 6">Belongs to the profilin family.</text>
</comment>
<dbReference type="PRINTS" id="PR00392">
    <property type="entry name" value="PROFILIN"/>
</dbReference>
<evidence type="ECO:0000256" key="1">
    <source>
        <dbReference type="ARBA" id="ARBA00004245"/>
    </source>
</evidence>
<dbReference type="OrthoDB" id="421374at2759"/>
<reference evidence="8 9" key="1">
    <citation type="submission" date="2013-03" db="EMBL/GenBank/DDBJ databases">
        <title>The Genome Sequence of Cladophialophora yegresii CBS 114405.</title>
        <authorList>
            <consortium name="The Broad Institute Genomics Platform"/>
            <person name="Cuomo C."/>
            <person name="de Hoog S."/>
            <person name="Gorbushina A."/>
            <person name="Walker B."/>
            <person name="Young S.K."/>
            <person name="Zeng Q."/>
            <person name="Gargeya S."/>
            <person name="Fitzgerald M."/>
            <person name="Haas B."/>
            <person name="Abouelleil A."/>
            <person name="Allen A.W."/>
            <person name="Alvarado L."/>
            <person name="Arachchi H.M."/>
            <person name="Berlin A.M."/>
            <person name="Chapman S.B."/>
            <person name="Gainer-Dewar J."/>
            <person name="Goldberg J."/>
            <person name="Griggs A."/>
            <person name="Gujja S."/>
            <person name="Hansen M."/>
            <person name="Howarth C."/>
            <person name="Imamovic A."/>
            <person name="Ireland A."/>
            <person name="Larimer J."/>
            <person name="McCowan C."/>
            <person name="Murphy C."/>
            <person name="Pearson M."/>
            <person name="Poon T.W."/>
            <person name="Priest M."/>
            <person name="Roberts A."/>
            <person name="Saif S."/>
            <person name="Shea T."/>
            <person name="Sisk P."/>
            <person name="Sykes S."/>
            <person name="Wortman J."/>
            <person name="Nusbaum C."/>
            <person name="Birren B."/>
        </authorList>
    </citation>
    <scope>NUCLEOTIDE SEQUENCE [LARGE SCALE GENOMIC DNA]</scope>
    <source>
        <strain evidence="8 9">CBS 114405</strain>
    </source>
</reference>
<dbReference type="RefSeq" id="XP_007757849.1">
    <property type="nucleotide sequence ID" value="XM_007759659.1"/>
</dbReference>
<feature type="compositionally biased region" description="Low complexity" evidence="7">
    <location>
        <begin position="1"/>
        <end position="18"/>
    </location>
</feature>
<dbReference type="Pfam" id="PF00235">
    <property type="entry name" value="Profilin"/>
    <property type="match status" value="1"/>
</dbReference>
<dbReference type="SMART" id="SM00392">
    <property type="entry name" value="PROF"/>
    <property type="match status" value="1"/>
</dbReference>
<dbReference type="GO" id="GO:0003785">
    <property type="term" value="F:actin monomer binding"/>
    <property type="evidence" value="ECO:0007669"/>
    <property type="project" value="TreeGrafter"/>
</dbReference>
<evidence type="ECO:0000256" key="5">
    <source>
        <dbReference type="ARBA" id="ARBA00023212"/>
    </source>
</evidence>
<evidence type="ECO:0000313" key="8">
    <source>
        <dbReference type="EMBL" id="EXJ58226.1"/>
    </source>
</evidence>
<dbReference type="InterPro" id="IPR005455">
    <property type="entry name" value="PFN_euk"/>
</dbReference>
<comment type="subcellular location">
    <subcellularLocation>
        <location evidence="1">Cytoplasm</location>
        <location evidence="1">Cytoskeleton</location>
    </subcellularLocation>
</comment>
<dbReference type="InterPro" id="IPR036140">
    <property type="entry name" value="PFN_sf"/>
</dbReference>
<evidence type="ECO:0000256" key="2">
    <source>
        <dbReference type="ARBA" id="ARBA00010058"/>
    </source>
</evidence>
<dbReference type="Gene3D" id="3.30.450.30">
    <property type="entry name" value="Dynein light chain 2a, cytoplasmic"/>
    <property type="match status" value="1"/>
</dbReference>
<keyword evidence="5" id="KW-0206">Cytoskeleton</keyword>
<evidence type="ECO:0000256" key="3">
    <source>
        <dbReference type="ARBA" id="ARBA00022490"/>
    </source>
</evidence>
<gene>
    <name evidence="8" type="ORF">A1O7_05651</name>
</gene>
<dbReference type="GO" id="GO:0005938">
    <property type="term" value="C:cell cortex"/>
    <property type="evidence" value="ECO:0007669"/>
    <property type="project" value="TreeGrafter"/>
</dbReference>
<evidence type="ECO:0000256" key="7">
    <source>
        <dbReference type="SAM" id="MobiDB-lite"/>
    </source>
</evidence>